<dbReference type="PANTHER" id="PTHR16228:SF7">
    <property type="entry name" value="SLC41A_MGTE INTEGRAL MEMBRANE DOMAIN-CONTAINING PROTEIN"/>
    <property type="match status" value="1"/>
</dbReference>
<feature type="transmembrane region" description="Helical" evidence="12">
    <location>
        <begin position="240"/>
        <end position="262"/>
    </location>
</feature>
<name>A0AA36H4T8_CYLNA</name>
<evidence type="ECO:0000256" key="6">
    <source>
        <dbReference type="ARBA" id="ARBA00022842"/>
    </source>
</evidence>
<proteinExistence type="inferred from homology"/>
<keyword evidence="8" id="KW-0406">Ion transport</keyword>
<evidence type="ECO:0000256" key="7">
    <source>
        <dbReference type="ARBA" id="ARBA00022989"/>
    </source>
</evidence>
<dbReference type="EMBL" id="CATQJL010000305">
    <property type="protein sequence ID" value="CAJ0604141.1"/>
    <property type="molecule type" value="Genomic_DNA"/>
</dbReference>
<feature type="transmembrane region" description="Helical" evidence="12">
    <location>
        <begin position="130"/>
        <end position="159"/>
    </location>
</feature>
<dbReference type="InterPro" id="IPR001611">
    <property type="entry name" value="Leu-rich_rpt"/>
</dbReference>
<organism evidence="14 15">
    <name type="scientific">Cylicocyclus nassatus</name>
    <name type="common">Nematode worm</name>
    <dbReference type="NCBI Taxonomy" id="53992"/>
    <lineage>
        <taxon>Eukaryota</taxon>
        <taxon>Metazoa</taxon>
        <taxon>Ecdysozoa</taxon>
        <taxon>Nematoda</taxon>
        <taxon>Chromadorea</taxon>
        <taxon>Rhabditida</taxon>
        <taxon>Rhabditina</taxon>
        <taxon>Rhabditomorpha</taxon>
        <taxon>Strongyloidea</taxon>
        <taxon>Strongylidae</taxon>
        <taxon>Cylicocyclus</taxon>
    </lineage>
</organism>
<dbReference type="Gene3D" id="1.10.357.20">
    <property type="entry name" value="SLC41 divalent cation transporters, integral membrane domain"/>
    <property type="match status" value="2"/>
</dbReference>
<feature type="transmembrane region" description="Helical" evidence="12">
    <location>
        <begin position="396"/>
        <end position="416"/>
    </location>
</feature>
<feature type="transmembrane region" description="Helical" evidence="12">
    <location>
        <begin position="171"/>
        <end position="197"/>
    </location>
</feature>
<dbReference type="Pfam" id="PF01769">
    <property type="entry name" value="MgtE"/>
    <property type="match status" value="2"/>
</dbReference>
<sequence length="1108" mass="122490">MTGGAAPPYERFETEAPPNNVAKSYHDEDAPVAQIGQDVEIHVASNPESSYLLFFQVVFPFSIAGIGMVCAGVVLDIVQHWKLFKEVPEIFILVPALLGLKGNLEMTLASRLSTLANLGHLDNSTQRKEVILSNLALIQVQATVIAFLASAFAMLLAWIPRGQLDWSHAALLCASSLTTACCASLILSLLMALVVIFSRKYNINPDNVATPIAASLGDLTTLAVLSVVGSIFLDAHLTESWLNVAVIIIVLLIAPFWVRIALRDDGAKEVLTDGWSPIIFAMLLSSGGGFILENAVREYPNVAIFQPVINGVGGNLAAVQASRLSTYFHQSGTLGELPEGWTLQRFYSFTRAFFSKDSDSRSARVLLFLVVPGHIAFNWLIRVFHFGSVIPPHGALFTSLYLLAALTQVVILLYICQYMVAPKCMAQVNDRVLVNGYGAVVRYVGSVVDHPGVWVGVEWNDPSRGKHDGMVNGVRYFTTSTPKGGSLVKIQNVCTGVDLLTAIVKRYADDVDENVFVVSSKPVELVGMQSTSLKQSNVHRLSHIVLESCGVAKPPPQTCAPFKRCVSLNLFNNLLQRWDDIHEILKYFPVLKELVLRKNRMELAKEGPAWTDVDHLQDLVISDCGLTADSVSNILLYLPSLRSIFAVSNHFTNFRVPSLAGNITTLDIGSNPIRCFSNISGNLSRLEKLSVADCGIQAISIVEGQFPNLSTLNIKGNLIADWDSINQLQNLPNLRILYMDCENLSCVAGIDVHEVVIAKLPKLVDLNRFDVSSVERQSAEVRFLDKYFATDEVTKAVHIKDIERLTKIHGTGVADAKSSGLNVLSLPVCCEGKTVQRRLPLAITVQKLTEMIGKMFSIHTLNVRLQLDKGIYNSRPHRPKMTTDGVSEPTPRQIFRHIIRCGVRLSAKNKTVCSAVLMMHKLLQRDISSAVCKYTLATACLVLATKLEEDRDIGVRDVINASHRILHPDGDPAKLDDHMYEVRKGVSELTFVVLRELNFDLTFTHPFDQLALYLDVLRSWMPNEFMIYPIADSCNALLRDCYSEPELVLSHSSASLAIAVISLVLKGFDVDVPHSHDWFEVLHKSMTEQRLMRIEAEIICDVYGFKLR</sequence>
<dbReference type="InterPro" id="IPR006671">
    <property type="entry name" value="Cyclin_N"/>
</dbReference>
<keyword evidence="7 12" id="KW-1133">Transmembrane helix</keyword>
<dbReference type="InterPro" id="IPR048055">
    <property type="entry name" value="Cyclin-Q_first_cyclin_box"/>
</dbReference>
<keyword evidence="15" id="KW-1185">Reference proteome</keyword>
<comment type="caution">
    <text evidence="14">The sequence shown here is derived from an EMBL/GenBank/DDBJ whole genome shotgun (WGS) entry which is preliminary data.</text>
</comment>
<protein>
    <recommendedName>
        <fullName evidence="3">Tubulin-specific chaperone E</fullName>
    </recommendedName>
    <alternativeName>
        <fullName evidence="10">Tubulin-folding cofactor E</fullName>
    </alternativeName>
</protein>
<feature type="transmembrane region" description="Helical" evidence="12">
    <location>
        <begin position="274"/>
        <end position="292"/>
    </location>
</feature>
<dbReference type="SMART" id="SM01052">
    <property type="entry name" value="CAP_GLY"/>
    <property type="match status" value="1"/>
</dbReference>
<evidence type="ECO:0000256" key="3">
    <source>
        <dbReference type="ARBA" id="ARBA00015004"/>
    </source>
</evidence>
<keyword evidence="4" id="KW-0813">Transport</keyword>
<accession>A0AA36H4T8</accession>
<feature type="domain" description="CAP-Gly" evidence="13">
    <location>
        <begin position="445"/>
        <end position="489"/>
    </location>
</feature>
<dbReference type="InterPro" id="IPR000938">
    <property type="entry name" value="CAP-Gly_domain"/>
</dbReference>
<keyword evidence="9 12" id="KW-0472">Membrane</keyword>
<evidence type="ECO:0000256" key="10">
    <source>
        <dbReference type="ARBA" id="ARBA00030180"/>
    </source>
</evidence>
<comment type="similarity">
    <text evidence="2">Belongs to the SLC41A transporter family.</text>
</comment>
<dbReference type="Gene3D" id="1.10.472.10">
    <property type="entry name" value="Cyclin-like"/>
    <property type="match status" value="2"/>
</dbReference>
<dbReference type="PROSITE" id="PS50245">
    <property type="entry name" value="CAP_GLY_2"/>
    <property type="match status" value="1"/>
</dbReference>
<keyword evidence="5 12" id="KW-0812">Transmembrane</keyword>
<evidence type="ECO:0000259" key="13">
    <source>
        <dbReference type="PROSITE" id="PS50245"/>
    </source>
</evidence>
<dbReference type="AlphaFoldDB" id="A0AA36H4T8"/>
<evidence type="ECO:0000256" key="2">
    <source>
        <dbReference type="ARBA" id="ARBA00009749"/>
    </source>
</evidence>
<feature type="transmembrane region" description="Helical" evidence="12">
    <location>
        <begin position="365"/>
        <end position="384"/>
    </location>
</feature>
<comment type="subcellular location">
    <subcellularLocation>
        <location evidence="1">Membrane</location>
        <topology evidence="1">Multi-pass membrane protein</topology>
    </subcellularLocation>
</comment>
<evidence type="ECO:0000256" key="4">
    <source>
        <dbReference type="ARBA" id="ARBA00022448"/>
    </source>
</evidence>
<evidence type="ECO:0000313" key="14">
    <source>
        <dbReference type="EMBL" id="CAJ0604141.1"/>
    </source>
</evidence>
<dbReference type="InterPro" id="IPR036739">
    <property type="entry name" value="SLC41_membr_dom_sf"/>
</dbReference>
<dbReference type="InterPro" id="IPR036915">
    <property type="entry name" value="Cyclin-like_sf"/>
</dbReference>
<feature type="transmembrane region" description="Helical" evidence="12">
    <location>
        <begin position="53"/>
        <end position="78"/>
    </location>
</feature>
<dbReference type="Gene3D" id="2.30.30.190">
    <property type="entry name" value="CAP Gly-rich-like domain"/>
    <property type="match status" value="1"/>
</dbReference>
<dbReference type="SUPFAM" id="SSF52058">
    <property type="entry name" value="L domain-like"/>
    <property type="match status" value="1"/>
</dbReference>
<dbReference type="Pfam" id="PF01302">
    <property type="entry name" value="CAP_GLY"/>
    <property type="match status" value="1"/>
</dbReference>
<dbReference type="PANTHER" id="PTHR16228">
    <property type="entry name" value="DIVALENT CATION TRANSPORTER SOLUTE CARRIER FAMILY 41"/>
    <property type="match status" value="1"/>
</dbReference>
<dbReference type="Gene3D" id="3.80.10.10">
    <property type="entry name" value="Ribonuclease Inhibitor"/>
    <property type="match status" value="2"/>
</dbReference>
<dbReference type="SUPFAM" id="SSF74924">
    <property type="entry name" value="Cap-Gly domain"/>
    <property type="match status" value="1"/>
</dbReference>
<dbReference type="PROSITE" id="PS51450">
    <property type="entry name" value="LRR"/>
    <property type="match status" value="1"/>
</dbReference>
<dbReference type="GO" id="GO:0008324">
    <property type="term" value="F:monoatomic cation transmembrane transporter activity"/>
    <property type="evidence" value="ECO:0007669"/>
    <property type="project" value="InterPro"/>
</dbReference>
<dbReference type="SUPFAM" id="SSF161093">
    <property type="entry name" value="MgtE membrane domain-like"/>
    <property type="match status" value="2"/>
</dbReference>
<evidence type="ECO:0000313" key="15">
    <source>
        <dbReference type="Proteomes" id="UP001176961"/>
    </source>
</evidence>
<evidence type="ECO:0000256" key="1">
    <source>
        <dbReference type="ARBA" id="ARBA00004141"/>
    </source>
</evidence>
<keyword evidence="6" id="KW-0460">Magnesium</keyword>
<reference evidence="14" key="1">
    <citation type="submission" date="2023-07" db="EMBL/GenBank/DDBJ databases">
        <authorList>
            <consortium name="CYATHOMIX"/>
        </authorList>
    </citation>
    <scope>NUCLEOTIDE SEQUENCE</scope>
    <source>
        <strain evidence="14">N/A</strain>
    </source>
</reference>
<dbReference type="GO" id="GO:0005886">
    <property type="term" value="C:plasma membrane"/>
    <property type="evidence" value="ECO:0007669"/>
    <property type="project" value="TreeGrafter"/>
</dbReference>
<dbReference type="InterPro" id="IPR032675">
    <property type="entry name" value="LRR_dom_sf"/>
</dbReference>
<dbReference type="InterPro" id="IPR006667">
    <property type="entry name" value="SLC41_membr_dom"/>
</dbReference>
<evidence type="ECO:0000256" key="5">
    <source>
        <dbReference type="ARBA" id="ARBA00022692"/>
    </source>
</evidence>
<dbReference type="InterPro" id="IPR045349">
    <property type="entry name" value="SLC41A1-3"/>
</dbReference>
<feature type="transmembrane region" description="Helical" evidence="12">
    <location>
        <begin position="209"/>
        <end position="233"/>
    </location>
</feature>
<dbReference type="FunFam" id="1.10.357.20:FF:000001">
    <property type="entry name" value="Solute carrier family 41 member 2"/>
    <property type="match status" value="1"/>
</dbReference>
<gene>
    <name evidence="14" type="ORF">CYNAS_LOCUS16124</name>
</gene>
<dbReference type="CDD" id="cd20534">
    <property type="entry name" value="CYCLIN_CCNM_CCNQ_rpt1"/>
    <property type="match status" value="1"/>
</dbReference>
<dbReference type="InterPro" id="IPR036859">
    <property type="entry name" value="CAP-Gly_dom_sf"/>
</dbReference>
<dbReference type="Gene3D" id="3.10.20.90">
    <property type="entry name" value="Phosphatidylinositol 3-kinase Catalytic Subunit, Chain A, domain 1"/>
    <property type="match status" value="1"/>
</dbReference>
<dbReference type="SUPFAM" id="SSF47954">
    <property type="entry name" value="Cyclin-like"/>
    <property type="match status" value="2"/>
</dbReference>
<evidence type="ECO:0000256" key="11">
    <source>
        <dbReference type="SAM" id="MobiDB-lite"/>
    </source>
</evidence>
<feature type="region of interest" description="Disordered" evidence="11">
    <location>
        <begin position="1"/>
        <end position="23"/>
    </location>
</feature>
<dbReference type="Pfam" id="PF00134">
    <property type="entry name" value="Cyclin_N"/>
    <property type="match status" value="1"/>
</dbReference>
<dbReference type="Proteomes" id="UP001176961">
    <property type="component" value="Unassembled WGS sequence"/>
</dbReference>
<evidence type="ECO:0000256" key="12">
    <source>
        <dbReference type="SAM" id="Phobius"/>
    </source>
</evidence>
<evidence type="ECO:0000256" key="8">
    <source>
        <dbReference type="ARBA" id="ARBA00023065"/>
    </source>
</evidence>
<evidence type="ECO:0000256" key="9">
    <source>
        <dbReference type="ARBA" id="ARBA00023136"/>
    </source>
</evidence>